<dbReference type="RefSeq" id="WP_009140438.1">
    <property type="nucleotide sequence ID" value="NZ_JH126467.1"/>
</dbReference>
<proteinExistence type="predicted"/>
<sequence>MAQSEAQRRASAKYVREHVTRKMVAFYPSEADLLAFADTRGAFATYVKRLIREDMERENKKA</sequence>
<protein>
    <submittedName>
        <fullName evidence="1">Uncharacterized protein</fullName>
    </submittedName>
</protein>
<dbReference type="STRING" id="742742.HMPREF9452_00402"/>
<reference evidence="1 2" key="1">
    <citation type="submission" date="2011-06" db="EMBL/GenBank/DDBJ databases">
        <title>The Genome Sequence of Collinsella tanakaei YIT 12063.</title>
        <authorList>
            <consortium name="The Broad Institute Genome Sequencing Platform"/>
            <person name="Earl A."/>
            <person name="Ward D."/>
            <person name="Feldgarden M."/>
            <person name="Gevers D."/>
            <person name="Morotomi M."/>
            <person name="Young S.K."/>
            <person name="Zeng Q."/>
            <person name="Gargeya S."/>
            <person name="Fitzgerald M."/>
            <person name="Haas B."/>
            <person name="Abouelleil A."/>
            <person name="Alvarado L."/>
            <person name="Arachchi H.M."/>
            <person name="Berlin A."/>
            <person name="Brown A."/>
            <person name="Chapman S.B."/>
            <person name="Chen Z."/>
            <person name="Dunbar C."/>
            <person name="Freedman E."/>
            <person name="Gearin G."/>
            <person name="Gellesch M."/>
            <person name="Goldberg J."/>
            <person name="Griggs A."/>
            <person name="Gujja S."/>
            <person name="Heiman D."/>
            <person name="Howarth C."/>
            <person name="Larson L."/>
            <person name="Lui A."/>
            <person name="MacDonald P.J.P."/>
            <person name="Mehta T."/>
            <person name="Montmayeur A."/>
            <person name="Murphy C."/>
            <person name="Neiman D."/>
            <person name="Pearson M."/>
            <person name="Priest M."/>
            <person name="Roberts A."/>
            <person name="Saif S."/>
            <person name="Shea T."/>
            <person name="Shenoy N."/>
            <person name="Sisk P."/>
            <person name="Stolte C."/>
            <person name="Sykes S."/>
            <person name="Wortman J."/>
            <person name="Nusbaum C."/>
            <person name="Birren B."/>
        </authorList>
    </citation>
    <scope>NUCLEOTIDE SEQUENCE [LARGE SCALE GENOMIC DNA]</scope>
    <source>
        <strain evidence="1 2">YIT 12063</strain>
    </source>
</reference>
<dbReference type="AlphaFoldDB" id="G1WGD9"/>
<evidence type="ECO:0000313" key="2">
    <source>
        <dbReference type="Proteomes" id="UP000004830"/>
    </source>
</evidence>
<dbReference type="eggNOG" id="ENOG5032D08">
    <property type="taxonomic scope" value="Bacteria"/>
</dbReference>
<dbReference type="OrthoDB" id="3183843at2"/>
<keyword evidence="2" id="KW-1185">Reference proteome</keyword>
<dbReference type="Proteomes" id="UP000004830">
    <property type="component" value="Unassembled WGS sequence"/>
</dbReference>
<evidence type="ECO:0000313" key="1">
    <source>
        <dbReference type="EMBL" id="EGX67390.1"/>
    </source>
</evidence>
<name>G1WGD9_9ACTN</name>
<dbReference type="HOGENOM" id="CLU_187427_2_0_11"/>
<organism evidence="1 2">
    <name type="scientific">Collinsella tanakaei YIT 12063</name>
    <dbReference type="NCBI Taxonomy" id="742742"/>
    <lineage>
        <taxon>Bacteria</taxon>
        <taxon>Bacillati</taxon>
        <taxon>Actinomycetota</taxon>
        <taxon>Coriobacteriia</taxon>
        <taxon>Coriobacteriales</taxon>
        <taxon>Coriobacteriaceae</taxon>
        <taxon>Collinsella</taxon>
    </lineage>
</organism>
<comment type="caution">
    <text evidence="1">The sequence shown here is derived from an EMBL/GenBank/DDBJ whole genome shotgun (WGS) entry which is preliminary data.</text>
</comment>
<accession>G1WGD9</accession>
<dbReference type="GeneID" id="62758185"/>
<dbReference type="PATRIC" id="fig|742742.3.peg.387"/>
<dbReference type="EMBL" id="ADLS01000006">
    <property type="protein sequence ID" value="EGX67390.1"/>
    <property type="molecule type" value="Genomic_DNA"/>
</dbReference>
<gene>
    <name evidence="1" type="ORF">HMPREF9452_00402</name>
</gene>